<comment type="caution">
    <text evidence="3">The sequence shown here is derived from an EMBL/GenBank/DDBJ whole genome shotgun (WGS) entry which is preliminary data.</text>
</comment>
<reference evidence="3 4" key="1">
    <citation type="submission" date="2023-12" db="EMBL/GenBank/DDBJ databases">
        <title>Baltic Sea Cyanobacteria.</title>
        <authorList>
            <person name="Delbaje E."/>
            <person name="Fewer D.P."/>
            <person name="Shishido T.K."/>
        </authorList>
    </citation>
    <scope>NUCLEOTIDE SEQUENCE [LARGE SCALE GENOMIC DNA]</scope>
    <source>
        <strain evidence="3 4">CCNP 1315</strain>
    </source>
</reference>
<dbReference type="PANTHER" id="PTHR34039">
    <property type="entry name" value="UPF0102 PROTEIN YRAN"/>
    <property type="match status" value="1"/>
</dbReference>
<dbReference type="InterPro" id="IPR003509">
    <property type="entry name" value="UPF0102_YraN-like"/>
</dbReference>
<dbReference type="InterPro" id="IPR011856">
    <property type="entry name" value="tRNA_endonuc-like_dom_sf"/>
</dbReference>
<dbReference type="RefSeq" id="WP_082172456.1">
    <property type="nucleotide sequence ID" value="NZ_JAYGHT010000006.1"/>
</dbReference>
<gene>
    <name evidence="3" type="ORF">VB854_03585</name>
</gene>
<dbReference type="CDD" id="cd20736">
    <property type="entry name" value="PoNe_Nuclease"/>
    <property type="match status" value="1"/>
</dbReference>
<dbReference type="Gene3D" id="3.40.1350.10">
    <property type="match status" value="1"/>
</dbReference>
<accession>A0ABU5TTA8</accession>
<organism evidence="3 4">
    <name type="scientific">Limnoraphis robusta CCNP1315</name>
    <dbReference type="NCBI Taxonomy" id="3110306"/>
    <lineage>
        <taxon>Bacteria</taxon>
        <taxon>Bacillati</taxon>
        <taxon>Cyanobacteriota</taxon>
        <taxon>Cyanophyceae</taxon>
        <taxon>Oscillatoriophycideae</taxon>
        <taxon>Oscillatoriales</taxon>
        <taxon>Sirenicapillariaceae</taxon>
        <taxon>Limnoraphis</taxon>
    </lineage>
</organism>
<evidence type="ECO:0000256" key="1">
    <source>
        <dbReference type="ARBA" id="ARBA00006738"/>
    </source>
</evidence>
<sequence length="186" mass="21323">MLIKSANKFQLYPTVSIPFSSRDSSYPLSQTIGTLGEQLVQAWLNQQGWEILFHQYRCRWGEIDLIARKIADSKPESTVIFVEVKTRKKRNWDEDGLLAITPTKQAKLIKSAQTFLSDRPELADFPCRFDVALVRCDRLTVYNSSQDSGSITPESLFPTALGQPVQWKGYQLILQNYIQSAFEDER</sequence>
<dbReference type="InterPro" id="IPR011335">
    <property type="entry name" value="Restrct_endonuc-II-like"/>
</dbReference>
<keyword evidence="4" id="KW-1185">Reference proteome</keyword>
<comment type="similarity">
    <text evidence="1 2">Belongs to the UPF0102 family.</text>
</comment>
<dbReference type="PANTHER" id="PTHR34039:SF1">
    <property type="entry name" value="UPF0102 PROTEIN YRAN"/>
    <property type="match status" value="1"/>
</dbReference>
<dbReference type="NCBIfam" id="TIGR00252">
    <property type="entry name" value="YraN family protein"/>
    <property type="match status" value="1"/>
</dbReference>
<protein>
    <recommendedName>
        <fullName evidence="2">UPF0102 protein VB854_03585</fullName>
    </recommendedName>
</protein>
<dbReference type="Pfam" id="PF02021">
    <property type="entry name" value="UPF0102"/>
    <property type="match status" value="1"/>
</dbReference>
<proteinExistence type="inferred from homology"/>
<dbReference type="HAMAP" id="MF_00048">
    <property type="entry name" value="UPF0102"/>
    <property type="match status" value="1"/>
</dbReference>
<name>A0ABU5TTA8_9CYAN</name>
<dbReference type="SUPFAM" id="SSF52980">
    <property type="entry name" value="Restriction endonuclease-like"/>
    <property type="match status" value="1"/>
</dbReference>
<dbReference type="Proteomes" id="UP001301728">
    <property type="component" value="Unassembled WGS sequence"/>
</dbReference>
<evidence type="ECO:0000313" key="4">
    <source>
        <dbReference type="Proteomes" id="UP001301728"/>
    </source>
</evidence>
<dbReference type="NCBIfam" id="NF009150">
    <property type="entry name" value="PRK12497.1-3"/>
    <property type="match status" value="1"/>
</dbReference>
<evidence type="ECO:0000313" key="3">
    <source>
        <dbReference type="EMBL" id="MEA5518029.1"/>
    </source>
</evidence>
<dbReference type="EMBL" id="JAYGHT010000006">
    <property type="protein sequence ID" value="MEA5518029.1"/>
    <property type="molecule type" value="Genomic_DNA"/>
</dbReference>
<evidence type="ECO:0000256" key="2">
    <source>
        <dbReference type="HAMAP-Rule" id="MF_00048"/>
    </source>
</evidence>